<evidence type="ECO:0000256" key="12">
    <source>
        <dbReference type="PIRSR" id="PIRSR602401-1"/>
    </source>
</evidence>
<dbReference type="PRINTS" id="PR00385">
    <property type="entry name" value="P450"/>
</dbReference>
<dbReference type="InterPro" id="IPR018247">
    <property type="entry name" value="EF_Hand_1_Ca_BS"/>
</dbReference>
<keyword evidence="7 14" id="KW-1133">Transmembrane helix</keyword>
<keyword evidence="4 12" id="KW-0349">Heme</keyword>
<dbReference type="Proteomes" id="UP000515121">
    <property type="component" value="Unplaced"/>
</dbReference>
<dbReference type="InterPro" id="IPR017972">
    <property type="entry name" value="Cyt_P450_CS"/>
</dbReference>
<dbReference type="OrthoDB" id="1470350at2759"/>
<dbReference type="GeneID" id="111287819"/>
<keyword evidence="9 12" id="KW-0408">Iron</keyword>
<evidence type="ECO:0000256" key="9">
    <source>
        <dbReference type="ARBA" id="ARBA00023004"/>
    </source>
</evidence>
<dbReference type="SUPFAM" id="SSF48264">
    <property type="entry name" value="Cytochrome P450"/>
    <property type="match status" value="1"/>
</dbReference>
<protein>
    <submittedName>
        <fullName evidence="16">Cytochrome P450 CYP749A22-like</fullName>
    </submittedName>
</protein>
<evidence type="ECO:0000256" key="8">
    <source>
        <dbReference type="ARBA" id="ARBA00023002"/>
    </source>
</evidence>
<dbReference type="PANTHER" id="PTHR24282">
    <property type="entry name" value="CYTOCHROME P450 FAMILY MEMBER"/>
    <property type="match status" value="1"/>
</dbReference>
<dbReference type="RefSeq" id="XP_022734223.1">
    <property type="nucleotide sequence ID" value="XM_022878488.1"/>
</dbReference>
<proteinExistence type="inferred from homology"/>
<evidence type="ECO:0000313" key="16">
    <source>
        <dbReference type="RefSeq" id="XP_022734223.1"/>
    </source>
</evidence>
<evidence type="ECO:0000256" key="5">
    <source>
        <dbReference type="ARBA" id="ARBA00022692"/>
    </source>
</evidence>
<dbReference type="AlphaFoldDB" id="A0A6P5Y1C6"/>
<dbReference type="PANTHER" id="PTHR24282:SF236">
    <property type="entry name" value="CYTOCHROME P450"/>
    <property type="match status" value="1"/>
</dbReference>
<dbReference type="GO" id="GO:0016705">
    <property type="term" value="F:oxidoreductase activity, acting on paired donors, with incorporation or reduction of molecular oxygen"/>
    <property type="evidence" value="ECO:0007669"/>
    <property type="project" value="InterPro"/>
</dbReference>
<comment type="similarity">
    <text evidence="3 13">Belongs to the cytochrome P450 family.</text>
</comment>
<evidence type="ECO:0000256" key="7">
    <source>
        <dbReference type="ARBA" id="ARBA00022989"/>
    </source>
</evidence>
<dbReference type="GO" id="GO:0005506">
    <property type="term" value="F:iron ion binding"/>
    <property type="evidence" value="ECO:0007669"/>
    <property type="project" value="InterPro"/>
</dbReference>
<dbReference type="GO" id="GO:0016020">
    <property type="term" value="C:membrane"/>
    <property type="evidence" value="ECO:0007669"/>
    <property type="project" value="UniProtKB-SubCell"/>
</dbReference>
<dbReference type="GO" id="GO:0020037">
    <property type="term" value="F:heme binding"/>
    <property type="evidence" value="ECO:0007669"/>
    <property type="project" value="InterPro"/>
</dbReference>
<dbReference type="PRINTS" id="PR00463">
    <property type="entry name" value="EP450I"/>
</dbReference>
<keyword evidence="5 14" id="KW-0812">Transmembrane</keyword>
<evidence type="ECO:0000313" key="15">
    <source>
        <dbReference type="Proteomes" id="UP000515121"/>
    </source>
</evidence>
<dbReference type="InterPro" id="IPR001128">
    <property type="entry name" value="Cyt_P450"/>
</dbReference>
<keyword evidence="11 14" id="KW-0472">Membrane</keyword>
<organism evidence="15 16">
    <name type="scientific">Durio zibethinus</name>
    <name type="common">Durian</name>
    <dbReference type="NCBI Taxonomy" id="66656"/>
    <lineage>
        <taxon>Eukaryota</taxon>
        <taxon>Viridiplantae</taxon>
        <taxon>Streptophyta</taxon>
        <taxon>Embryophyta</taxon>
        <taxon>Tracheophyta</taxon>
        <taxon>Spermatophyta</taxon>
        <taxon>Magnoliopsida</taxon>
        <taxon>eudicotyledons</taxon>
        <taxon>Gunneridae</taxon>
        <taxon>Pentapetalae</taxon>
        <taxon>rosids</taxon>
        <taxon>malvids</taxon>
        <taxon>Malvales</taxon>
        <taxon>Malvaceae</taxon>
        <taxon>Helicteroideae</taxon>
        <taxon>Durio</taxon>
    </lineage>
</organism>
<dbReference type="KEGG" id="dzi:111287819"/>
<evidence type="ECO:0000256" key="4">
    <source>
        <dbReference type="ARBA" id="ARBA00022617"/>
    </source>
</evidence>
<accession>A0A6P5Y1C6</accession>
<evidence type="ECO:0000256" key="3">
    <source>
        <dbReference type="ARBA" id="ARBA00010617"/>
    </source>
</evidence>
<dbReference type="Gene3D" id="1.10.630.10">
    <property type="entry name" value="Cytochrome P450"/>
    <property type="match status" value="1"/>
</dbReference>
<evidence type="ECO:0000256" key="1">
    <source>
        <dbReference type="ARBA" id="ARBA00001971"/>
    </source>
</evidence>
<gene>
    <name evidence="16" type="primary">LOC111287819</name>
</gene>
<dbReference type="PROSITE" id="PS00018">
    <property type="entry name" value="EF_HAND_1"/>
    <property type="match status" value="1"/>
</dbReference>
<keyword evidence="8 13" id="KW-0560">Oxidoreductase</keyword>
<evidence type="ECO:0000256" key="10">
    <source>
        <dbReference type="ARBA" id="ARBA00023033"/>
    </source>
</evidence>
<keyword evidence="15" id="KW-1185">Reference proteome</keyword>
<feature type="binding site" description="axial binding residue" evidence="12">
    <location>
        <position position="459"/>
    </location>
    <ligand>
        <name>heme</name>
        <dbReference type="ChEBI" id="CHEBI:30413"/>
    </ligand>
    <ligandPart>
        <name>Fe</name>
        <dbReference type="ChEBI" id="CHEBI:18248"/>
    </ligandPart>
</feature>
<evidence type="ECO:0000256" key="13">
    <source>
        <dbReference type="RuleBase" id="RU000461"/>
    </source>
</evidence>
<dbReference type="InterPro" id="IPR002401">
    <property type="entry name" value="Cyt_P450_E_grp-I"/>
</dbReference>
<evidence type="ECO:0000256" key="14">
    <source>
        <dbReference type="SAM" id="Phobius"/>
    </source>
</evidence>
<dbReference type="Pfam" id="PF00067">
    <property type="entry name" value="p450"/>
    <property type="match status" value="1"/>
</dbReference>
<comment type="cofactor">
    <cofactor evidence="1 12">
        <name>heme</name>
        <dbReference type="ChEBI" id="CHEBI:30413"/>
    </cofactor>
</comment>
<evidence type="ECO:0000256" key="6">
    <source>
        <dbReference type="ARBA" id="ARBA00022723"/>
    </source>
</evidence>
<reference evidence="16" key="1">
    <citation type="submission" date="2025-08" db="UniProtKB">
        <authorList>
            <consortium name="RefSeq"/>
        </authorList>
    </citation>
    <scope>IDENTIFICATION</scope>
    <source>
        <tissue evidence="16">Fruit stalk</tissue>
    </source>
</reference>
<name>A0A6P5Y1C6_DURZI</name>
<dbReference type="PROSITE" id="PS00086">
    <property type="entry name" value="CYTOCHROME_P450"/>
    <property type="match status" value="1"/>
</dbReference>
<keyword evidence="10 13" id="KW-0503">Monooxygenase</keyword>
<comment type="subcellular location">
    <subcellularLocation>
        <location evidence="2">Membrane</location>
        <topology evidence="2">Single-pass membrane protein</topology>
    </subcellularLocation>
</comment>
<dbReference type="InterPro" id="IPR036396">
    <property type="entry name" value="Cyt_P450_sf"/>
</dbReference>
<evidence type="ECO:0000256" key="11">
    <source>
        <dbReference type="ARBA" id="ARBA00023136"/>
    </source>
</evidence>
<feature type="transmembrane region" description="Helical" evidence="14">
    <location>
        <begin position="6"/>
        <end position="24"/>
    </location>
</feature>
<dbReference type="GO" id="GO:0004497">
    <property type="term" value="F:monooxygenase activity"/>
    <property type="evidence" value="ECO:0007669"/>
    <property type="project" value="UniProtKB-KW"/>
</dbReference>
<evidence type="ECO:0000256" key="2">
    <source>
        <dbReference type="ARBA" id="ARBA00004167"/>
    </source>
</evidence>
<keyword evidence="6 12" id="KW-0479">Metal-binding</keyword>
<dbReference type="InterPro" id="IPR050665">
    <property type="entry name" value="Cytochrome_P450_Monooxygen"/>
</dbReference>
<sequence>MGNWIIYLSSCVSLCFLLILIKFLNKLWWTPIQIQSLMRSQGIKGPPYRFLHGSTKEIINMVKGVMISPMELSHHVFPRIQPHIYSWMRLYGKNFLYWNGPQAHLVVTEPELVKEILNNKDGAYPKPETEGYWKKLLGNGLVSSSGEKWVKHRKLANYAFHAESLKGMIPAMISSVGMMLERWRKQKVKEIELFHEFKVLTSEIISRTAFGSSCLEGENIFDMLTKMALIVSRNTYKIRIPGIRKLVKIDDDIESDKLEQGIRNSITQMIRKREVTVTGESDSSNDFLGLLMKAYHDTDKTKSISVDDLIDECKTFYFAGHETTTSSLTWTLFLLAMHTEWQDKARMEVLDLIGQQNPTLDSISKLKTINMIVHESLRLYPPVCHVPRTVNREVRLGNVTLPEDVKLIISNLALHHDPEIWGEDAHLFKPERFAVGVSKATKTNAATCYLPFGLGPRNCVGSNFANTEIKIVLSMILQRYKFILSPTYIHSPTVRITLYPQHGVKIMMKEI</sequence>